<feature type="non-terminal residue" evidence="1">
    <location>
        <position position="52"/>
    </location>
</feature>
<comment type="caution">
    <text evidence="1">The sequence shown here is derived from an EMBL/GenBank/DDBJ whole genome shotgun (WGS) entry which is preliminary data.</text>
</comment>
<dbReference type="Proteomes" id="UP001529510">
    <property type="component" value="Unassembled WGS sequence"/>
</dbReference>
<evidence type="ECO:0000313" key="2">
    <source>
        <dbReference type="Proteomes" id="UP001529510"/>
    </source>
</evidence>
<accession>A0ABD0N4C0</accession>
<feature type="non-terminal residue" evidence="1">
    <location>
        <position position="1"/>
    </location>
</feature>
<sequence>SVHLAICAVDGASRCAVVFSGAGGGSEYQTGQHRRLETHFSKTCWHWLLQLC</sequence>
<proteinExistence type="predicted"/>
<keyword evidence="2" id="KW-1185">Reference proteome</keyword>
<evidence type="ECO:0008006" key="3">
    <source>
        <dbReference type="Google" id="ProtNLM"/>
    </source>
</evidence>
<name>A0ABD0N4C0_CIRMR</name>
<protein>
    <recommendedName>
        <fullName evidence="3">MHC class I antigen</fullName>
    </recommendedName>
</protein>
<gene>
    <name evidence="1" type="ORF">M9458_047396</name>
</gene>
<dbReference type="AlphaFoldDB" id="A0ABD0N4C0"/>
<dbReference type="EMBL" id="JAMKFB020000024">
    <property type="protein sequence ID" value="KAL0156150.1"/>
    <property type="molecule type" value="Genomic_DNA"/>
</dbReference>
<reference evidence="1 2" key="1">
    <citation type="submission" date="2024-05" db="EMBL/GenBank/DDBJ databases">
        <title>Genome sequencing and assembly of Indian major carp, Cirrhinus mrigala (Hamilton, 1822).</title>
        <authorList>
            <person name="Mohindra V."/>
            <person name="Chowdhury L.M."/>
            <person name="Lal K."/>
            <person name="Jena J.K."/>
        </authorList>
    </citation>
    <scope>NUCLEOTIDE SEQUENCE [LARGE SCALE GENOMIC DNA]</scope>
    <source>
        <strain evidence="1">CM1030</strain>
        <tissue evidence="1">Blood</tissue>
    </source>
</reference>
<evidence type="ECO:0000313" key="1">
    <source>
        <dbReference type="EMBL" id="KAL0156150.1"/>
    </source>
</evidence>
<organism evidence="1 2">
    <name type="scientific">Cirrhinus mrigala</name>
    <name type="common">Mrigala</name>
    <dbReference type="NCBI Taxonomy" id="683832"/>
    <lineage>
        <taxon>Eukaryota</taxon>
        <taxon>Metazoa</taxon>
        <taxon>Chordata</taxon>
        <taxon>Craniata</taxon>
        <taxon>Vertebrata</taxon>
        <taxon>Euteleostomi</taxon>
        <taxon>Actinopterygii</taxon>
        <taxon>Neopterygii</taxon>
        <taxon>Teleostei</taxon>
        <taxon>Ostariophysi</taxon>
        <taxon>Cypriniformes</taxon>
        <taxon>Cyprinidae</taxon>
        <taxon>Labeoninae</taxon>
        <taxon>Labeonini</taxon>
        <taxon>Cirrhinus</taxon>
    </lineage>
</organism>